<evidence type="ECO:0000313" key="5">
    <source>
        <dbReference type="Proteomes" id="UP000014204"/>
    </source>
</evidence>
<dbReference type="eggNOG" id="COG0270">
    <property type="taxonomic scope" value="Bacteria"/>
</dbReference>
<dbReference type="GO" id="GO:0032259">
    <property type="term" value="P:methylation"/>
    <property type="evidence" value="ECO:0007669"/>
    <property type="project" value="UniProtKB-KW"/>
</dbReference>
<dbReference type="GO" id="GO:0008168">
    <property type="term" value="F:methyltransferase activity"/>
    <property type="evidence" value="ECO:0007669"/>
    <property type="project" value="UniProtKB-KW"/>
</dbReference>
<proteinExistence type="predicted"/>
<dbReference type="Gene3D" id="3.90.120.10">
    <property type="entry name" value="DNA Methylase, subunit A, domain 2"/>
    <property type="match status" value="1"/>
</dbReference>
<dbReference type="InterPro" id="IPR001525">
    <property type="entry name" value="C5_MeTfrase"/>
</dbReference>
<dbReference type="SUPFAM" id="SSF53335">
    <property type="entry name" value="S-adenosyl-L-methionine-dependent methyltransferases"/>
    <property type="match status" value="1"/>
</dbReference>
<evidence type="ECO:0000313" key="4">
    <source>
        <dbReference type="EMBL" id="EOS51135.1"/>
    </source>
</evidence>
<dbReference type="EMBL" id="ASSY01000008">
    <property type="protein sequence ID" value="EOS51135.1"/>
    <property type="molecule type" value="Genomic_DNA"/>
</dbReference>
<dbReference type="AlphaFoldDB" id="R9KXL4"/>
<comment type="caution">
    <text evidence="4">The sequence shown here is derived from an EMBL/GenBank/DDBJ whole genome shotgun (WGS) entry which is preliminary data.</text>
</comment>
<evidence type="ECO:0000256" key="2">
    <source>
        <dbReference type="ARBA" id="ARBA00022679"/>
    </source>
</evidence>
<dbReference type="HOGENOM" id="CLU_006958_13_2_11"/>
<name>R9KXL4_9ACTN</name>
<dbReference type="RefSeq" id="WP_016309753.1">
    <property type="nucleotide sequence ID" value="NZ_KE159646.1"/>
</dbReference>
<keyword evidence="1 4" id="KW-0489">Methyltransferase</keyword>
<keyword evidence="3" id="KW-0680">Restriction system</keyword>
<evidence type="ECO:0000256" key="3">
    <source>
        <dbReference type="ARBA" id="ARBA00022747"/>
    </source>
</evidence>
<dbReference type="InterPro" id="IPR029063">
    <property type="entry name" value="SAM-dependent_MTases_sf"/>
</dbReference>
<dbReference type="Pfam" id="PF00145">
    <property type="entry name" value="DNA_methylase"/>
    <property type="match status" value="1"/>
</dbReference>
<dbReference type="Proteomes" id="UP000014204">
    <property type="component" value="Unassembled WGS sequence"/>
</dbReference>
<dbReference type="GeneID" id="82192047"/>
<reference evidence="4 5" key="1">
    <citation type="submission" date="2013-04" db="EMBL/GenBank/DDBJ databases">
        <title>The Genome Sequence of Enterorhabdus caecimuris B7.</title>
        <authorList>
            <consortium name="The Broad Institute Genomics Platform"/>
            <consortium name="The Broad Institute Genome Sequencing Center for Infectious Disease"/>
            <person name="Earl A."/>
            <person name="Xavier R."/>
            <person name="Elson C."/>
            <person name="Duck W."/>
            <person name="Walker B."/>
            <person name="Young S."/>
            <person name="Zeng Q."/>
            <person name="Gargeya S."/>
            <person name="Fitzgerald M."/>
            <person name="Haas B."/>
            <person name="Abouelleil A."/>
            <person name="Allen A.W."/>
            <person name="Alvarado L."/>
            <person name="Arachchi H.M."/>
            <person name="Berlin A.M."/>
            <person name="Chapman S.B."/>
            <person name="Gainer-Dewar J."/>
            <person name="Goldberg J."/>
            <person name="Griggs A."/>
            <person name="Gujja S."/>
            <person name="Hansen M."/>
            <person name="Howarth C."/>
            <person name="Imamovic A."/>
            <person name="Ireland A."/>
            <person name="Larimer J."/>
            <person name="McCowan C."/>
            <person name="Murphy C."/>
            <person name="Pearson M."/>
            <person name="Poon T.W."/>
            <person name="Priest M."/>
            <person name="Roberts A."/>
            <person name="Saif S."/>
            <person name="Shea T."/>
            <person name="Sisk P."/>
            <person name="Sykes S."/>
            <person name="Wortman J."/>
            <person name="Nusbaum C."/>
            <person name="Birren B."/>
        </authorList>
    </citation>
    <scope>NUCLEOTIDE SEQUENCE [LARGE SCALE GENOMIC DNA]</scope>
    <source>
        <strain evidence="4 5">B7</strain>
    </source>
</reference>
<keyword evidence="5" id="KW-1185">Reference proteome</keyword>
<keyword evidence="2 4" id="KW-0808">Transferase</keyword>
<gene>
    <name evidence="4" type="ORF">C811_01553</name>
</gene>
<dbReference type="GO" id="GO:0009307">
    <property type="term" value="P:DNA restriction-modification system"/>
    <property type="evidence" value="ECO:0007669"/>
    <property type="project" value="UniProtKB-KW"/>
</dbReference>
<evidence type="ECO:0000256" key="1">
    <source>
        <dbReference type="ARBA" id="ARBA00022603"/>
    </source>
</evidence>
<dbReference type="STRING" id="1235794.C811_01553"/>
<organism evidence="4 5">
    <name type="scientific">Adlercreutzia caecimuris B7</name>
    <dbReference type="NCBI Taxonomy" id="1235794"/>
    <lineage>
        <taxon>Bacteria</taxon>
        <taxon>Bacillati</taxon>
        <taxon>Actinomycetota</taxon>
        <taxon>Coriobacteriia</taxon>
        <taxon>Eggerthellales</taxon>
        <taxon>Eggerthellaceae</taxon>
        <taxon>Adlercreutzia</taxon>
    </lineage>
</organism>
<accession>R9KXL4</accession>
<sequence>MTYCVQGDIARGAHFGCNGSGYSEELSYTLNTMDVPVVTQQPVLAFCAGQSATSGSVAVGCEVSPTLRAAASGTNQVPTICLPAGANPEAAAIELCPSQTASQGKTPPVICVADSNARSAIDVELAGSLKVGGDVPCVAINCRNYDVVTEMSGTLLAKPNGGFSMNYQNPIAYRDPSLGMVIRRLTPVECERLQGFPDGWTAVPFRGKPADECPDTLRYKALGNSMAVPVMLWIGKRIETVERIEKGKEQE</sequence>
<protein>
    <submittedName>
        <fullName evidence="4">DNA (Cytosine-5-)-methyltransferase</fullName>
    </submittedName>
</protein>